<keyword evidence="6" id="KW-1185">Reference proteome</keyword>
<protein>
    <submittedName>
        <fullName evidence="5">DoxX family protein</fullName>
    </submittedName>
</protein>
<dbReference type="Proteomes" id="UP000312512">
    <property type="component" value="Unassembled WGS sequence"/>
</dbReference>
<proteinExistence type="predicted"/>
<organism evidence="5 6">
    <name type="scientific">Nonomuraea phyllanthi</name>
    <dbReference type="NCBI Taxonomy" id="2219224"/>
    <lineage>
        <taxon>Bacteria</taxon>
        <taxon>Bacillati</taxon>
        <taxon>Actinomycetota</taxon>
        <taxon>Actinomycetes</taxon>
        <taxon>Streptosporangiales</taxon>
        <taxon>Streptosporangiaceae</taxon>
        <taxon>Nonomuraea</taxon>
    </lineage>
</organism>
<name>A0A5C4VZZ3_9ACTN</name>
<dbReference type="EMBL" id="VDLX02000014">
    <property type="protein sequence ID" value="KAB8190991.1"/>
    <property type="molecule type" value="Genomic_DNA"/>
</dbReference>
<keyword evidence="3" id="KW-1133">Transmembrane helix</keyword>
<keyword evidence="2" id="KW-0812">Transmembrane</keyword>
<dbReference type="RefSeq" id="WP_139634400.1">
    <property type="nucleotide sequence ID" value="NZ_VDLX02000014.1"/>
</dbReference>
<comment type="subcellular location">
    <subcellularLocation>
        <location evidence="1">Membrane</location>
        <topology evidence="1">Multi-pass membrane protein</topology>
    </subcellularLocation>
</comment>
<dbReference type="OrthoDB" id="3790625at2"/>
<dbReference type="InterPro" id="IPR032808">
    <property type="entry name" value="DoxX"/>
</dbReference>
<comment type="caution">
    <text evidence="5">The sequence shown here is derived from an EMBL/GenBank/DDBJ whole genome shotgun (WGS) entry which is preliminary data.</text>
</comment>
<evidence type="ECO:0000313" key="5">
    <source>
        <dbReference type="EMBL" id="KAB8190991.1"/>
    </source>
</evidence>
<dbReference type="AlphaFoldDB" id="A0A5C4VZZ3"/>
<reference evidence="5 6" key="1">
    <citation type="submission" date="2019-10" db="EMBL/GenBank/DDBJ databases">
        <title>Nonomuraea sp. nov., isolated from Phyllanthus amarus.</title>
        <authorList>
            <person name="Klykleung N."/>
            <person name="Tanasupawat S."/>
        </authorList>
    </citation>
    <scope>NUCLEOTIDE SEQUENCE [LARGE SCALE GENOMIC DNA]</scope>
    <source>
        <strain evidence="5 6">PA1-10</strain>
    </source>
</reference>
<evidence type="ECO:0000256" key="3">
    <source>
        <dbReference type="ARBA" id="ARBA00022989"/>
    </source>
</evidence>
<evidence type="ECO:0000256" key="4">
    <source>
        <dbReference type="ARBA" id="ARBA00023136"/>
    </source>
</evidence>
<sequence>MNAFLWAVQGTLAAVFVVTGLRKAIQSEEGLKAGLPALGGFSLTAVRLVAVAELAGAAGLVLPAATGIAPVLTPLAAVGLAVIMVLAARTHLRRREYGSTVLTAVLFLAAAAVVWGRFVLS</sequence>
<evidence type="ECO:0000313" key="6">
    <source>
        <dbReference type="Proteomes" id="UP000312512"/>
    </source>
</evidence>
<evidence type="ECO:0000256" key="1">
    <source>
        <dbReference type="ARBA" id="ARBA00004141"/>
    </source>
</evidence>
<keyword evidence="4" id="KW-0472">Membrane</keyword>
<accession>A0A5C4VZZ3</accession>
<evidence type="ECO:0000256" key="2">
    <source>
        <dbReference type="ARBA" id="ARBA00022692"/>
    </source>
</evidence>
<dbReference type="Pfam" id="PF13564">
    <property type="entry name" value="DoxX_2"/>
    <property type="match status" value="1"/>
</dbReference>
<gene>
    <name evidence="5" type="ORF">FH608_033680</name>
</gene>
<dbReference type="GO" id="GO:0016020">
    <property type="term" value="C:membrane"/>
    <property type="evidence" value="ECO:0007669"/>
    <property type="project" value="UniProtKB-SubCell"/>
</dbReference>